<evidence type="ECO:0000256" key="2">
    <source>
        <dbReference type="ARBA" id="ARBA00005069"/>
    </source>
</evidence>
<dbReference type="GO" id="GO:0033863">
    <property type="term" value="F:ribose 1,5-bisphosphate phosphokinase activity"/>
    <property type="evidence" value="ECO:0007669"/>
    <property type="project" value="UniProtKB-UniRule"/>
</dbReference>
<dbReference type="GO" id="GO:0006015">
    <property type="term" value="P:5-phosphoribose 1-diphosphate biosynthetic process"/>
    <property type="evidence" value="ECO:0007669"/>
    <property type="project" value="UniProtKB-UniRule"/>
</dbReference>
<dbReference type="SUPFAM" id="SSF52540">
    <property type="entry name" value="P-loop containing nucleoside triphosphate hydrolases"/>
    <property type="match status" value="1"/>
</dbReference>
<protein>
    <recommendedName>
        <fullName evidence="6">Ribose 1,5-bisphosphate phosphokinase PhnN</fullName>
        <ecNumber evidence="6">2.7.4.23</ecNumber>
    </recommendedName>
    <alternativeName>
        <fullName evidence="6">Ribose 1,5-bisphosphokinase</fullName>
    </alternativeName>
</protein>
<comment type="pathway">
    <text evidence="2 6">Metabolic intermediate biosynthesis; 5-phospho-alpha-D-ribose 1-diphosphate biosynthesis; 5-phospho-alpha-D-ribose 1-diphosphate from D-ribose 5-phosphate (route II): step 3/3.</text>
</comment>
<comment type="function">
    <text evidence="6">Catalyzes the phosphorylation of ribose 1,5-bisphosphate to 5-phospho-D-ribosyl alpha-1-diphosphate (PRPP).</text>
</comment>
<dbReference type="HAMAP" id="MF_00836">
    <property type="entry name" value="PhnN"/>
    <property type="match status" value="1"/>
</dbReference>
<keyword evidence="4 6" id="KW-0547">Nucleotide-binding</keyword>
<evidence type="ECO:0000256" key="4">
    <source>
        <dbReference type="ARBA" id="ARBA00022741"/>
    </source>
</evidence>
<dbReference type="GO" id="GO:0005524">
    <property type="term" value="F:ATP binding"/>
    <property type="evidence" value="ECO:0007669"/>
    <property type="project" value="UniProtKB-KW"/>
</dbReference>
<keyword evidence="3 6" id="KW-0808">Transferase</keyword>
<dbReference type="SMART" id="SM00072">
    <property type="entry name" value="GuKc"/>
    <property type="match status" value="1"/>
</dbReference>
<dbReference type="InterPro" id="IPR012699">
    <property type="entry name" value="PhnN"/>
</dbReference>
<evidence type="ECO:0000256" key="5">
    <source>
        <dbReference type="ARBA" id="ARBA00022840"/>
    </source>
</evidence>
<sequence length="209" mass="21845">MSDLLDHTGAARAVPDADGREKIGPGALVLVVGPSGAGKDTLLALARKTLIHDDGITFPRRVVTRPPDATEDNEAIAPEAFADFVAGGEAALWWEAHGLGYAVPASIDGEIRAGAVVVVNVSRRIVPEALARYARVTVVFVTAPREVLAARLAGRGRETIESVNARLDRAGDALPAAPSLIVIQNVGAPEIGAERLVDALRDLAASTRR</sequence>
<evidence type="ECO:0000256" key="6">
    <source>
        <dbReference type="HAMAP-Rule" id="MF_00836"/>
    </source>
</evidence>
<dbReference type="KEGG" id="mflg:ABS361_03325"/>
<organism evidence="8">
    <name type="scientific">Methyloraptor flagellatus</name>
    <dbReference type="NCBI Taxonomy" id="3162530"/>
    <lineage>
        <taxon>Bacteria</taxon>
        <taxon>Pseudomonadati</taxon>
        <taxon>Pseudomonadota</taxon>
        <taxon>Alphaproteobacteria</taxon>
        <taxon>Hyphomicrobiales</taxon>
        <taxon>Ancalomicrobiaceae</taxon>
        <taxon>Methyloraptor</taxon>
    </lineage>
</organism>
<gene>
    <name evidence="6 8" type="primary">phnN</name>
    <name evidence="8" type="ORF">ABS361_03325</name>
</gene>
<keyword evidence="5 6" id="KW-0067">ATP-binding</keyword>
<evidence type="ECO:0000256" key="1">
    <source>
        <dbReference type="ARBA" id="ARBA00000373"/>
    </source>
</evidence>
<dbReference type="RefSeq" id="WP_407050421.1">
    <property type="nucleotide sequence ID" value="NZ_CP158568.1"/>
</dbReference>
<dbReference type="EMBL" id="CP158568">
    <property type="protein sequence ID" value="XBY45328.1"/>
    <property type="molecule type" value="Genomic_DNA"/>
</dbReference>
<evidence type="ECO:0000259" key="7">
    <source>
        <dbReference type="SMART" id="SM00072"/>
    </source>
</evidence>
<evidence type="ECO:0000256" key="3">
    <source>
        <dbReference type="ARBA" id="ARBA00022679"/>
    </source>
</evidence>
<reference evidence="8" key="1">
    <citation type="submission" date="2024-06" db="EMBL/GenBank/DDBJ databases">
        <title>Methylostella associata gen. nov., sp. nov., a novel Ancalomicrobiaceae-affiliated facultatively methylotrophic bacteria that feed on methanotrophs of the genus Methylococcus.</title>
        <authorList>
            <person name="Saltykova V."/>
            <person name="Danilova O.V."/>
            <person name="Oshkin I.Y."/>
            <person name="Belova S.E."/>
            <person name="Pimenov N.V."/>
            <person name="Dedysh S.N."/>
        </authorList>
    </citation>
    <scope>NUCLEOTIDE SEQUENCE</scope>
    <source>
        <strain evidence="8">S20</strain>
    </source>
</reference>
<dbReference type="InterPro" id="IPR008145">
    <property type="entry name" value="GK/Ca_channel_bsu"/>
</dbReference>
<accession>A0AAU7XCL0</accession>
<feature type="binding site" evidence="6">
    <location>
        <begin position="33"/>
        <end position="40"/>
    </location>
    <ligand>
        <name>ATP</name>
        <dbReference type="ChEBI" id="CHEBI:30616"/>
    </ligand>
</feature>
<feature type="domain" description="Guanylate kinase/L-type calcium channel beta subunit" evidence="7">
    <location>
        <begin position="25"/>
        <end position="204"/>
    </location>
</feature>
<dbReference type="AlphaFoldDB" id="A0AAU7XCL0"/>
<comment type="similarity">
    <text evidence="6">Belongs to the ribose 1,5-bisphosphokinase family.</text>
</comment>
<comment type="catalytic activity">
    <reaction evidence="1 6">
        <text>alpha-D-ribose 1,5-bisphosphate + ATP = 5-phospho-alpha-D-ribose 1-diphosphate + ADP</text>
        <dbReference type="Rhea" id="RHEA:20109"/>
        <dbReference type="ChEBI" id="CHEBI:30616"/>
        <dbReference type="ChEBI" id="CHEBI:58017"/>
        <dbReference type="ChEBI" id="CHEBI:68688"/>
        <dbReference type="ChEBI" id="CHEBI:456216"/>
        <dbReference type="EC" id="2.7.4.23"/>
    </reaction>
</comment>
<dbReference type="Gene3D" id="3.40.50.300">
    <property type="entry name" value="P-loop containing nucleotide triphosphate hydrolases"/>
    <property type="match status" value="1"/>
</dbReference>
<dbReference type="EC" id="2.7.4.23" evidence="6"/>
<name>A0AAU7XCL0_9HYPH</name>
<proteinExistence type="inferred from homology"/>
<evidence type="ECO:0000313" key="8">
    <source>
        <dbReference type="EMBL" id="XBY45328.1"/>
    </source>
</evidence>
<dbReference type="NCBIfam" id="TIGR02322">
    <property type="entry name" value="phosphon_PhnN"/>
    <property type="match status" value="1"/>
</dbReference>
<dbReference type="GO" id="GO:0019634">
    <property type="term" value="P:organic phosphonate metabolic process"/>
    <property type="evidence" value="ECO:0007669"/>
    <property type="project" value="UniProtKB-UniRule"/>
</dbReference>
<dbReference type="InterPro" id="IPR027417">
    <property type="entry name" value="P-loop_NTPase"/>
</dbReference>